<keyword evidence="1 2" id="KW-0732">Signal</keyword>
<evidence type="ECO:0000313" key="3">
    <source>
        <dbReference type="EMBL" id="TIB07893.1"/>
    </source>
</evidence>
<sequence length="136" mass="14533">MFYKSIVVAAIASMVAAAPTQTGAPAAKRSADSYGNQATWYNAETGNRGACGQYLSNDDRFVAVGFGSPIPCGQWMGFNVNGVTSYGYVADKCASCANNHYDMSEALFNDFGAFGQGVINDIWAWQVDSWVEPSTL</sequence>
<reference evidence="3 4" key="1">
    <citation type="submission" date="2019-03" db="EMBL/GenBank/DDBJ databases">
        <title>Sequencing 23 genomes of Wallemia ichthyophaga.</title>
        <authorList>
            <person name="Gostincar C."/>
        </authorList>
    </citation>
    <scope>NUCLEOTIDE SEQUENCE [LARGE SCALE GENOMIC DNA]</scope>
    <source>
        <strain evidence="3 4">EXF-8621</strain>
    </source>
</reference>
<dbReference type="PANTHER" id="PTHR31836">
    <property type="match status" value="1"/>
</dbReference>
<dbReference type="CDD" id="cd22191">
    <property type="entry name" value="DPBB_RlpA_EXP_N-like"/>
    <property type="match status" value="1"/>
</dbReference>
<dbReference type="SUPFAM" id="SSF50685">
    <property type="entry name" value="Barwin-like endoglucanases"/>
    <property type="match status" value="1"/>
</dbReference>
<organism evidence="3 4">
    <name type="scientific">Wallemia ichthyophaga</name>
    <dbReference type="NCBI Taxonomy" id="245174"/>
    <lineage>
        <taxon>Eukaryota</taxon>
        <taxon>Fungi</taxon>
        <taxon>Dikarya</taxon>
        <taxon>Basidiomycota</taxon>
        <taxon>Wallemiomycotina</taxon>
        <taxon>Wallemiomycetes</taxon>
        <taxon>Wallemiales</taxon>
        <taxon>Wallemiaceae</taxon>
        <taxon>Wallemia</taxon>
    </lineage>
</organism>
<gene>
    <name evidence="3" type="ORF">E3P90_03877</name>
</gene>
<evidence type="ECO:0000313" key="4">
    <source>
        <dbReference type="Proteomes" id="UP000306954"/>
    </source>
</evidence>
<comment type="caution">
    <text evidence="3">The sequence shown here is derived from an EMBL/GenBank/DDBJ whole genome shotgun (WGS) entry which is preliminary data.</text>
</comment>
<feature type="chain" id="PRO_5030101499" description="RlpA-like protein double-psi beta-barrel domain-containing protein" evidence="2">
    <location>
        <begin position="18"/>
        <end position="136"/>
    </location>
</feature>
<dbReference type="OrthoDB" id="623670at2759"/>
<proteinExistence type="predicted"/>
<protein>
    <recommendedName>
        <fullName evidence="5">RlpA-like protein double-psi beta-barrel domain-containing protein</fullName>
    </recommendedName>
</protein>
<dbReference type="InterPro" id="IPR036908">
    <property type="entry name" value="RlpA-like_sf"/>
</dbReference>
<dbReference type="InterPro" id="IPR051477">
    <property type="entry name" value="Expansin_CellWall"/>
</dbReference>
<dbReference type="PANTHER" id="PTHR31836:SF25">
    <property type="entry name" value="RLPA-LIKE PROTEIN DOUBLE-PSI BETA-BARREL DOMAIN-CONTAINING PROTEIN"/>
    <property type="match status" value="1"/>
</dbReference>
<dbReference type="AlphaFoldDB" id="A0A4T0HVW5"/>
<evidence type="ECO:0000256" key="1">
    <source>
        <dbReference type="ARBA" id="ARBA00022729"/>
    </source>
</evidence>
<feature type="signal peptide" evidence="2">
    <location>
        <begin position="1"/>
        <end position="17"/>
    </location>
</feature>
<name>A0A4T0HVW5_WALIC</name>
<evidence type="ECO:0000256" key="2">
    <source>
        <dbReference type="SAM" id="SignalP"/>
    </source>
</evidence>
<accession>A0A4T0HVW5</accession>
<dbReference type="OMA" id="VINDIWA"/>
<dbReference type="Gene3D" id="2.40.40.10">
    <property type="entry name" value="RlpA-like domain"/>
    <property type="match status" value="1"/>
</dbReference>
<dbReference type="Proteomes" id="UP000306954">
    <property type="component" value="Unassembled WGS sequence"/>
</dbReference>
<evidence type="ECO:0008006" key="5">
    <source>
        <dbReference type="Google" id="ProtNLM"/>
    </source>
</evidence>
<dbReference type="EMBL" id="SPOF01000072">
    <property type="protein sequence ID" value="TIB07893.1"/>
    <property type="molecule type" value="Genomic_DNA"/>
</dbReference>